<proteinExistence type="inferred from homology"/>
<evidence type="ECO:0000313" key="7">
    <source>
        <dbReference type="Proteomes" id="UP000824596"/>
    </source>
</evidence>
<dbReference type="PANTHER" id="PTHR12132">
    <property type="entry name" value="DNA REPAIR AND RECOMBINATION PROTEIN RAD52, RAD59"/>
    <property type="match status" value="1"/>
</dbReference>
<keyword evidence="4" id="KW-0234">DNA repair</keyword>
<dbReference type="SUPFAM" id="SSF54768">
    <property type="entry name" value="dsRNA-binding domain-like"/>
    <property type="match status" value="1"/>
</dbReference>
<dbReference type="InterPro" id="IPR007232">
    <property type="entry name" value="Rad52_Rad59_Rad22"/>
</dbReference>
<organism evidence="6 7">
    <name type="scientific">Hirsutella rhossiliensis</name>
    <dbReference type="NCBI Taxonomy" id="111463"/>
    <lineage>
        <taxon>Eukaryota</taxon>
        <taxon>Fungi</taxon>
        <taxon>Dikarya</taxon>
        <taxon>Ascomycota</taxon>
        <taxon>Pezizomycotina</taxon>
        <taxon>Sordariomycetes</taxon>
        <taxon>Hypocreomycetidae</taxon>
        <taxon>Hypocreales</taxon>
        <taxon>Ophiocordycipitaceae</taxon>
        <taxon>Hirsutella</taxon>
    </lineage>
</organism>
<dbReference type="AlphaFoldDB" id="A0A9P8N4Y4"/>
<dbReference type="EMBL" id="JAIZPD010000002">
    <property type="protein sequence ID" value="KAH0966697.1"/>
    <property type="molecule type" value="Genomic_DNA"/>
</dbReference>
<name>A0A9P8N4Y4_9HYPO</name>
<dbReference type="RefSeq" id="XP_044724210.1">
    <property type="nucleotide sequence ID" value="XM_044860577.1"/>
</dbReference>
<keyword evidence="2" id="KW-0227">DNA damage</keyword>
<evidence type="ECO:0000256" key="5">
    <source>
        <dbReference type="SAM" id="MobiDB-lite"/>
    </source>
</evidence>
<accession>A0A9P8N4Y4</accession>
<protein>
    <submittedName>
        <fullName evidence="6">Rad52/22 family double-strand break repair protein</fullName>
    </submittedName>
</protein>
<evidence type="ECO:0000313" key="6">
    <source>
        <dbReference type="EMBL" id="KAH0966697.1"/>
    </source>
</evidence>
<dbReference type="GO" id="GO:0006312">
    <property type="term" value="P:mitotic recombination"/>
    <property type="evidence" value="ECO:0007669"/>
    <property type="project" value="TreeGrafter"/>
</dbReference>
<dbReference type="GO" id="GO:0045002">
    <property type="term" value="P:double-strand break repair via single-strand annealing"/>
    <property type="evidence" value="ECO:0007669"/>
    <property type="project" value="TreeGrafter"/>
</dbReference>
<evidence type="ECO:0000256" key="1">
    <source>
        <dbReference type="ARBA" id="ARBA00006638"/>
    </source>
</evidence>
<gene>
    <name evidence="6" type="ORF">HRG_02106</name>
</gene>
<dbReference type="Gene3D" id="3.30.390.80">
    <property type="entry name" value="DNA repair protein Rad52/59/22"/>
    <property type="match status" value="1"/>
</dbReference>
<dbReference type="GO" id="GO:0005634">
    <property type="term" value="C:nucleus"/>
    <property type="evidence" value="ECO:0007669"/>
    <property type="project" value="TreeGrafter"/>
</dbReference>
<keyword evidence="3" id="KW-0233">DNA recombination</keyword>
<dbReference type="GeneID" id="68351235"/>
<dbReference type="InterPro" id="IPR041247">
    <property type="entry name" value="Rad52_fam"/>
</dbReference>
<keyword evidence="7" id="KW-1185">Reference proteome</keyword>
<dbReference type="PANTHER" id="PTHR12132:SF1">
    <property type="entry name" value="DNA REPAIR PROTEIN RAD52 HOMOLOG"/>
    <property type="match status" value="1"/>
</dbReference>
<dbReference type="OrthoDB" id="5084029at2759"/>
<evidence type="ECO:0000256" key="4">
    <source>
        <dbReference type="ARBA" id="ARBA00023204"/>
    </source>
</evidence>
<dbReference type="Pfam" id="PF04098">
    <property type="entry name" value="Rad52_Rad22"/>
    <property type="match status" value="1"/>
</dbReference>
<sequence length="263" mass="29215">MSPVVKRGRKADEVNDPSEGTTQPRGKTRVMSLTDADVASGSSSSLAVLGRPLGPEYVQRRPGPGGSKLSYLSSADAISLANDMFGHDGWSSEVIEQSCESRTEGNPAKWMTEAVCRRSPNFPRWNRLWRGDKRNTRAEAMEKAVKEAETDALKRALRIFGEALGNCLYSKPYLSWIEKVRAREGKQDETKHYTADILVRKPQVVVSRAVNPLFPFHGRAVSPVRADNQTLDSKHYNLSITPEGFRAMEITPEGCARRPKVDV</sequence>
<dbReference type="Proteomes" id="UP000824596">
    <property type="component" value="Unassembled WGS sequence"/>
</dbReference>
<feature type="region of interest" description="Disordered" evidence="5">
    <location>
        <begin position="1"/>
        <end position="32"/>
    </location>
</feature>
<evidence type="ECO:0000256" key="2">
    <source>
        <dbReference type="ARBA" id="ARBA00022763"/>
    </source>
</evidence>
<reference evidence="6" key="1">
    <citation type="submission" date="2021-09" db="EMBL/GenBank/DDBJ databases">
        <title>A high-quality genome of the endoparasitic fungus Hirsutella rhossiliensis with a comparison of Hirsutella genomes reveals transposable elements contributing to genome size variation.</title>
        <authorList>
            <person name="Lin R."/>
            <person name="Jiao Y."/>
            <person name="Sun X."/>
            <person name="Ling J."/>
            <person name="Xie B."/>
            <person name="Cheng X."/>
        </authorList>
    </citation>
    <scope>NUCLEOTIDE SEQUENCE</scope>
    <source>
        <strain evidence="6">HR02</strain>
    </source>
</reference>
<dbReference type="GO" id="GO:0000724">
    <property type="term" value="P:double-strand break repair via homologous recombination"/>
    <property type="evidence" value="ECO:0007669"/>
    <property type="project" value="TreeGrafter"/>
</dbReference>
<evidence type="ECO:0000256" key="3">
    <source>
        <dbReference type="ARBA" id="ARBA00023172"/>
    </source>
</evidence>
<comment type="caution">
    <text evidence="6">The sequence shown here is derived from an EMBL/GenBank/DDBJ whole genome shotgun (WGS) entry which is preliminary data.</text>
</comment>
<dbReference type="InterPro" id="IPR042525">
    <property type="entry name" value="Rad52_Rad59_Rad22_sf"/>
</dbReference>
<comment type="similarity">
    <text evidence="1">Belongs to the RAD52 family.</text>
</comment>